<dbReference type="VEuPathDB" id="FungiDB:JI435_422610"/>
<evidence type="ECO:0000313" key="1">
    <source>
        <dbReference type="EMBL" id="QRD05660.1"/>
    </source>
</evidence>
<keyword evidence="2" id="KW-1185">Reference proteome</keyword>
<accession>A0A7U2I9I4</accession>
<proteinExistence type="predicted"/>
<dbReference type="Proteomes" id="UP000663193">
    <property type="component" value="Chromosome 19"/>
</dbReference>
<dbReference type="AlphaFoldDB" id="A0A7U2I9I4"/>
<name>A0A7U2I9I4_PHANO</name>
<evidence type="ECO:0000313" key="2">
    <source>
        <dbReference type="Proteomes" id="UP000663193"/>
    </source>
</evidence>
<sequence length="64" mass="6972">MLLGTPKLFAAGKARATPGAMDRPSASQAFHVHDNNVGCVGTNVCFGKEQRRMYIHDVQLLLCQ</sequence>
<dbReference type="EMBL" id="CP069041">
    <property type="protein sequence ID" value="QRD05660.1"/>
    <property type="molecule type" value="Genomic_DNA"/>
</dbReference>
<gene>
    <name evidence="1" type="ORF">JI435_422610</name>
</gene>
<reference evidence="2" key="1">
    <citation type="journal article" date="2021" name="BMC Genomics">
        <title>Chromosome-level genome assembly and manually-curated proteome of model necrotroph Parastagonospora nodorum Sn15 reveals a genome-wide trove of candidate effector homologs, and redundancy of virulence-related functions within an accessory chromosome.</title>
        <authorList>
            <person name="Bertazzoni S."/>
            <person name="Jones D.A.B."/>
            <person name="Phan H.T."/>
            <person name="Tan K.-C."/>
            <person name="Hane J.K."/>
        </authorList>
    </citation>
    <scope>NUCLEOTIDE SEQUENCE [LARGE SCALE GENOMIC DNA]</scope>
    <source>
        <strain evidence="2">SN15 / ATCC MYA-4574 / FGSC 10173)</strain>
    </source>
</reference>
<protein>
    <submittedName>
        <fullName evidence="1">Uncharacterized protein</fullName>
    </submittedName>
</protein>
<organism evidence="1 2">
    <name type="scientific">Phaeosphaeria nodorum (strain SN15 / ATCC MYA-4574 / FGSC 10173)</name>
    <name type="common">Glume blotch fungus</name>
    <name type="synonym">Parastagonospora nodorum</name>
    <dbReference type="NCBI Taxonomy" id="321614"/>
    <lineage>
        <taxon>Eukaryota</taxon>
        <taxon>Fungi</taxon>
        <taxon>Dikarya</taxon>
        <taxon>Ascomycota</taxon>
        <taxon>Pezizomycotina</taxon>
        <taxon>Dothideomycetes</taxon>
        <taxon>Pleosporomycetidae</taxon>
        <taxon>Pleosporales</taxon>
        <taxon>Pleosporineae</taxon>
        <taxon>Phaeosphaeriaceae</taxon>
        <taxon>Parastagonospora</taxon>
    </lineage>
</organism>